<keyword evidence="1" id="KW-0472">Membrane</keyword>
<dbReference type="EMBL" id="ASPP01005466">
    <property type="protein sequence ID" value="ETO30446.1"/>
    <property type="molecule type" value="Genomic_DNA"/>
</dbReference>
<evidence type="ECO:0000256" key="1">
    <source>
        <dbReference type="SAM" id="Phobius"/>
    </source>
</evidence>
<feature type="transmembrane region" description="Helical" evidence="1">
    <location>
        <begin position="6"/>
        <end position="32"/>
    </location>
</feature>
<keyword evidence="3" id="KW-1185">Reference proteome</keyword>
<reference evidence="2 3" key="1">
    <citation type="journal article" date="2013" name="Curr. Biol.">
        <title>The Genome of the Foraminiferan Reticulomyxa filosa.</title>
        <authorList>
            <person name="Glockner G."/>
            <person name="Hulsmann N."/>
            <person name="Schleicher M."/>
            <person name="Noegel A.A."/>
            <person name="Eichinger L."/>
            <person name="Gallinger C."/>
            <person name="Pawlowski J."/>
            <person name="Sierra R."/>
            <person name="Euteneuer U."/>
            <person name="Pillet L."/>
            <person name="Moustafa A."/>
            <person name="Platzer M."/>
            <person name="Groth M."/>
            <person name="Szafranski K."/>
            <person name="Schliwa M."/>
        </authorList>
    </citation>
    <scope>NUCLEOTIDE SEQUENCE [LARGE SCALE GENOMIC DNA]</scope>
</reference>
<organism evidence="2 3">
    <name type="scientific">Reticulomyxa filosa</name>
    <dbReference type="NCBI Taxonomy" id="46433"/>
    <lineage>
        <taxon>Eukaryota</taxon>
        <taxon>Sar</taxon>
        <taxon>Rhizaria</taxon>
        <taxon>Retaria</taxon>
        <taxon>Foraminifera</taxon>
        <taxon>Monothalamids</taxon>
        <taxon>Reticulomyxidae</taxon>
        <taxon>Reticulomyxa</taxon>
    </lineage>
</organism>
<proteinExistence type="predicted"/>
<dbReference type="Proteomes" id="UP000023152">
    <property type="component" value="Unassembled WGS sequence"/>
</dbReference>
<keyword evidence="1" id="KW-1133">Transmembrane helix</keyword>
<sequence>MYTYVVYFFIYSLILILVQAYFCHIVTLYIGWVGGGVCCWSKDDIDEKYCEAYMNSMCDLCGCVGCERGHSVLIENPYRLPFSRHMRGQSNQEIGQSISTDQVKYCRHLQWIMCRVCYQRITLVLELWHFYDAMLRWKGWNLLFPPQVDTDLIKRNDHSNDQYVVNVGACAKEFEKERPMMSVLLALCLKDFEIRIREFSKKHTTVSLSSPLHPDDTVPL</sequence>
<evidence type="ECO:0000313" key="3">
    <source>
        <dbReference type="Proteomes" id="UP000023152"/>
    </source>
</evidence>
<keyword evidence="1" id="KW-0812">Transmembrane</keyword>
<evidence type="ECO:0000313" key="2">
    <source>
        <dbReference type="EMBL" id="ETO30446.1"/>
    </source>
</evidence>
<protein>
    <submittedName>
        <fullName evidence="2">Uncharacterized protein</fullName>
    </submittedName>
</protein>
<dbReference type="AlphaFoldDB" id="X6NWV1"/>
<comment type="caution">
    <text evidence="2">The sequence shown here is derived from an EMBL/GenBank/DDBJ whole genome shotgun (WGS) entry which is preliminary data.</text>
</comment>
<accession>X6NWV1</accession>
<gene>
    <name evidence="2" type="ORF">RFI_06674</name>
</gene>
<name>X6NWV1_RETFI</name>